<evidence type="ECO:0000313" key="4">
    <source>
        <dbReference type="Proteomes" id="UP000030907"/>
    </source>
</evidence>
<dbReference type="PANTHER" id="PTHR43798">
    <property type="entry name" value="MONOACYLGLYCEROL LIPASE"/>
    <property type="match status" value="1"/>
</dbReference>
<evidence type="ECO:0000259" key="2">
    <source>
        <dbReference type="Pfam" id="PF00561"/>
    </source>
</evidence>
<gene>
    <name evidence="3" type="ORF">SKP52_23040</name>
</gene>
<organism evidence="3 4">
    <name type="scientific">Sphingopyxis fribergensis</name>
    <dbReference type="NCBI Taxonomy" id="1515612"/>
    <lineage>
        <taxon>Bacteria</taxon>
        <taxon>Pseudomonadati</taxon>
        <taxon>Pseudomonadota</taxon>
        <taxon>Alphaproteobacteria</taxon>
        <taxon>Sphingomonadales</taxon>
        <taxon>Sphingomonadaceae</taxon>
        <taxon>Sphingopyxis</taxon>
    </lineage>
</organism>
<keyword evidence="3" id="KW-0808">Transferase</keyword>
<dbReference type="Gene3D" id="3.40.50.1820">
    <property type="entry name" value="alpha/beta hydrolase"/>
    <property type="match status" value="1"/>
</dbReference>
<dbReference type="GO" id="GO:0016787">
    <property type="term" value="F:hydrolase activity"/>
    <property type="evidence" value="ECO:0007669"/>
    <property type="project" value="UniProtKB-KW"/>
</dbReference>
<dbReference type="Pfam" id="PF00561">
    <property type="entry name" value="Abhydrolase_1"/>
    <property type="match status" value="1"/>
</dbReference>
<dbReference type="PANTHER" id="PTHR43798:SF31">
    <property type="entry name" value="AB HYDROLASE SUPERFAMILY PROTEIN YCLE"/>
    <property type="match status" value="1"/>
</dbReference>
<name>A0A0A7PQ80_9SPHN</name>
<evidence type="ECO:0000313" key="3">
    <source>
        <dbReference type="EMBL" id="AJA11453.1"/>
    </source>
</evidence>
<keyword evidence="1 3" id="KW-0378">Hydrolase</keyword>
<sequence>MSRQAALAEIRFLGDDRCELSAWVSAAAPGIENPTPILLCHGGGPDHAMFLPLIETIPDEYAVILPDVRGYGRSRCRDTARHTWAQYVSDAVALLDALGFSRAIIGGAGLGSTIALRFAVDLPTYVLAVIAIGIEDIEDDKAKEAEIRMMEAFALRVQRDGILAGWEPLLPHLSPIIGAMVCEAIPRSDAESIAAAAAIGRDRSFKDPEELAVISVPVILFAGDDARHPQSLAEELASIIPRGRLAAASLSSNVKTSRDFGRFIAPALLDFIAEVRAAPTG</sequence>
<dbReference type="GO" id="GO:0016746">
    <property type="term" value="F:acyltransferase activity"/>
    <property type="evidence" value="ECO:0007669"/>
    <property type="project" value="UniProtKB-KW"/>
</dbReference>
<dbReference type="STRING" id="1515612.SKP52_23040"/>
<keyword evidence="4" id="KW-1185">Reference proteome</keyword>
<dbReference type="KEGG" id="sphk:SKP52_23040"/>
<dbReference type="InterPro" id="IPR050266">
    <property type="entry name" value="AB_hydrolase_sf"/>
</dbReference>
<dbReference type="OrthoDB" id="9801400at2"/>
<evidence type="ECO:0000256" key="1">
    <source>
        <dbReference type="ARBA" id="ARBA00022801"/>
    </source>
</evidence>
<dbReference type="EMBL" id="CP009122">
    <property type="protein sequence ID" value="AJA11453.1"/>
    <property type="molecule type" value="Genomic_DNA"/>
</dbReference>
<dbReference type="Proteomes" id="UP000030907">
    <property type="component" value="Chromosome"/>
</dbReference>
<keyword evidence="3" id="KW-0012">Acyltransferase</keyword>
<dbReference type="HOGENOM" id="CLU_020336_50_4_5"/>
<dbReference type="AlphaFoldDB" id="A0A0A7PQ80"/>
<dbReference type="GO" id="GO:0016020">
    <property type="term" value="C:membrane"/>
    <property type="evidence" value="ECO:0007669"/>
    <property type="project" value="TreeGrafter"/>
</dbReference>
<proteinExistence type="predicted"/>
<dbReference type="InterPro" id="IPR000073">
    <property type="entry name" value="AB_hydrolase_1"/>
</dbReference>
<accession>A0A0A7PQ80</accession>
<protein>
    <submittedName>
        <fullName evidence="3">Putative hydrolase or acyltransferase of alpha/beta superfamily</fullName>
    </submittedName>
</protein>
<feature type="domain" description="AB hydrolase-1" evidence="2">
    <location>
        <begin position="36"/>
        <end position="138"/>
    </location>
</feature>
<dbReference type="SUPFAM" id="SSF53474">
    <property type="entry name" value="alpha/beta-Hydrolases"/>
    <property type="match status" value="1"/>
</dbReference>
<dbReference type="InterPro" id="IPR029058">
    <property type="entry name" value="AB_hydrolase_fold"/>
</dbReference>
<reference evidence="3 4" key="1">
    <citation type="journal article" date="2015" name="Int. J. Syst. Evol. Microbiol.">
        <title>Description of Sphingopyxis fribergensis sp. nov. - a soil bacterium with the ability to degrade styrene and phenylacetic acid.</title>
        <authorList>
            <person name="Oelschlagel M."/>
            <person name="Ruckert C."/>
            <person name="Kalinowski J."/>
            <person name="Schmidt G."/>
            <person name="Schlomann M."/>
            <person name="Tischler D."/>
        </authorList>
    </citation>
    <scope>NUCLEOTIDE SEQUENCE [LARGE SCALE GENOMIC DNA]</scope>
    <source>
        <strain evidence="3 4">Kp5.2</strain>
    </source>
</reference>